<dbReference type="Proteomes" id="UP000221918">
    <property type="component" value="Unassembled WGS sequence"/>
</dbReference>
<dbReference type="EMBL" id="VLYX01000049">
    <property type="protein sequence ID" value="MDR4329133.1"/>
    <property type="molecule type" value="Genomic_DNA"/>
</dbReference>
<comment type="caution">
    <text evidence="3">The sequence shown here is derived from an EMBL/GenBank/DDBJ whole genome shotgun (WGS) entry which is preliminary data.</text>
</comment>
<dbReference type="RefSeq" id="WP_003197763.1">
    <property type="nucleotide sequence ID" value="NZ_NUBF01000003.1"/>
</dbReference>
<evidence type="ECO:0000259" key="1">
    <source>
        <dbReference type="Pfam" id="PF15657"/>
    </source>
</evidence>
<organism evidence="3 4">
    <name type="scientific">Bacillus pseudomycoides</name>
    <dbReference type="NCBI Taxonomy" id="64104"/>
    <lineage>
        <taxon>Bacteria</taxon>
        <taxon>Bacillati</taxon>
        <taxon>Bacillota</taxon>
        <taxon>Bacilli</taxon>
        <taxon>Bacillales</taxon>
        <taxon>Bacillaceae</taxon>
        <taxon>Bacillus</taxon>
        <taxon>Bacillus cereus group</taxon>
    </lineage>
</organism>
<dbReference type="Pfam" id="PF15657">
    <property type="entry name" value="Tox-HNH-EHHH"/>
    <property type="match status" value="1"/>
</dbReference>
<evidence type="ECO:0000313" key="2">
    <source>
        <dbReference type="EMBL" id="MDR4329133.1"/>
    </source>
</evidence>
<dbReference type="AlphaFoldDB" id="A0AAJ3V9V8"/>
<feature type="domain" description="HNH/Endo VII superfamily nuclease toxins" evidence="1">
    <location>
        <begin position="83"/>
        <end position="154"/>
    </location>
</feature>
<name>A0AAJ3V9V8_9BACI</name>
<reference evidence="2" key="2">
    <citation type="submission" date="2019-07" db="EMBL/GenBank/DDBJ databases">
        <title>Phylogenomic Reclassification of ATCC Bacillus Strains and Various Taxa within the Genus Bacillus.</title>
        <authorList>
            <person name="Riojas M.A."/>
            <person name="Frank A.M."/>
            <person name="Fenn S.L."/>
            <person name="King S.P."/>
            <person name="Brower S.M."/>
            <person name="Hazbon M.H."/>
        </authorList>
    </citation>
    <scope>NUCLEOTIDE SEQUENCE</scope>
    <source>
        <strain evidence="2">NR-12239</strain>
    </source>
</reference>
<proteinExistence type="predicted"/>
<evidence type="ECO:0000313" key="4">
    <source>
        <dbReference type="Proteomes" id="UP000221918"/>
    </source>
</evidence>
<dbReference type="Proteomes" id="UP001248134">
    <property type="component" value="Unassembled WGS sequence"/>
</dbReference>
<reference evidence="3 4" key="1">
    <citation type="submission" date="2017-09" db="EMBL/GenBank/DDBJ databases">
        <title>Large-scale bioinformatics analysis of Bacillus genomes uncovers conserved roles of natural products in bacterial physiology.</title>
        <authorList>
            <consortium name="Agbiome Team Llc"/>
            <person name="Bleich R.M."/>
            <person name="Grubbs K.J."/>
            <person name="Santa Maria K.C."/>
            <person name="Allen S.E."/>
            <person name="Farag S."/>
            <person name="Shank E.A."/>
            <person name="Bowers A."/>
        </authorList>
    </citation>
    <scope>NUCLEOTIDE SEQUENCE [LARGE SCALE GENOMIC DNA]</scope>
    <source>
        <strain evidence="3 4">AFS037265</strain>
    </source>
</reference>
<sequence length="156" mass="17460">MASPIVLPLNAAATVAGVGAVAHGGYVWDKSIQNAQDTLQKIQSSDIAFNKAKDLAGVPMSQQPTRQWQVGDDIPKKGYESKNYEYSANHAQHGRYYEYDTPQGKRVIFEHINDGVLHTHAGIPKDGANPYTSDFKKERYSNIYGFNNDHHTYYNK</sequence>
<dbReference type="EMBL" id="NUTL01000136">
    <property type="protein sequence ID" value="PHE89373.1"/>
    <property type="molecule type" value="Genomic_DNA"/>
</dbReference>
<accession>A0AAJ3V9V8</accession>
<dbReference type="InterPro" id="IPR028048">
    <property type="entry name" value="Tox-HNH-EHHH"/>
</dbReference>
<evidence type="ECO:0000313" key="3">
    <source>
        <dbReference type="EMBL" id="PHE89373.1"/>
    </source>
</evidence>
<gene>
    <name evidence="3" type="ORF">COF81_25315</name>
    <name evidence="2" type="ORF">FOS08_25615</name>
</gene>
<protein>
    <submittedName>
        <fullName evidence="3">Sugar-binding protein</fullName>
    </submittedName>
</protein>